<dbReference type="EMBL" id="BORT01000001">
    <property type="protein sequence ID" value="GIO45240.1"/>
    <property type="molecule type" value="Genomic_DNA"/>
</dbReference>
<sequence length="839" mass="91728">MYKPVKTYAVILVSTLLLGQSFGYGAYAAPALSAPKLTAAAAFTLDRLGSVALKSKVSVKLTDIDIFAQPSGNILTYTLRYNNDSGSSVALIDYFSRITTSGGTVVQGKPVTSDSSIKRIPAHSSQSITYYANIGKAAKVDGVKVSIFGWDFSSTDYQKRLGVFTVPDKYSTVVPKGQSQKIMMNGLPVMAKAESLQKIQMNGKTYLKAGISLVNQGAKALSDPGYKAYLKSSGGSVFALSLTDDSSNFKVQPQEKKTIYYLTEMPSYMKTDNMQLQWALEDEVLKVNLPVKSFHLPAVTVLDSTVPNYAVKKLMIAGNAVETQLKGATMYAENGSAKWSLQFRFKNLGNKPVTLPAYEFAVKTAEGYSIPVDAKALANLALKPLDEKIIDLGADVPLKLNQGSLQLQMSEPPAQDKIIFPAARYAIPYSRENSSVPGVETLFENSHGTFAVKLSSYQRVPWEDGDQITAKVAIRNASSRTVQMPSLKALIKTEMNDLSGSAKMLGQNGPVSLAPNETAEMYVLANVPYSLGVDQLRIILQETIGDEAKPFLALNAHSLSSKINTAPAGSTYHIQTAGKKAEIRERKSTVYGESNSNLIYTELEMTSEEARQSKPVRLVAFYKTHDNQYYEATVSQSSNIVSPKGKNLITVWSKLPLSVDTSKLVLYLGAGIEEGKLAEAEGTITGYVDAFGLSLSPSGKPPVSNLKNVDLFPYSLSINKAESTLNEGEDVVETLIRYTLTKNGDFETGTYEHKIVLEFIDPLDQSTEITLTPGTDWTIGNNKSYNTTLKNSLYQKLAGGNIRVNLYDEFQGRRMLLGTEYYPIQYIKTETKDNETKER</sequence>
<dbReference type="AlphaFoldDB" id="A0A919YAF7"/>
<gene>
    <name evidence="1" type="ORF">J34TS1_00050</name>
</gene>
<reference evidence="1 2" key="1">
    <citation type="submission" date="2021-03" db="EMBL/GenBank/DDBJ databases">
        <title>Antimicrobial resistance genes in bacteria isolated from Japanese honey, and their potential for conferring macrolide and lincosamide resistance in the American foulbrood pathogen Paenibacillus larvae.</title>
        <authorList>
            <person name="Okamoto M."/>
            <person name="Kumagai M."/>
            <person name="Kanamori H."/>
            <person name="Takamatsu D."/>
        </authorList>
    </citation>
    <scope>NUCLEOTIDE SEQUENCE [LARGE SCALE GENOMIC DNA]</scope>
    <source>
        <strain evidence="1 2">J34TS1</strain>
    </source>
</reference>
<evidence type="ECO:0000313" key="2">
    <source>
        <dbReference type="Proteomes" id="UP000682811"/>
    </source>
</evidence>
<dbReference type="RefSeq" id="WP_212976472.1">
    <property type="nucleotide sequence ID" value="NZ_AP025343.1"/>
</dbReference>
<name>A0A919YAF7_9BACL</name>
<proteinExistence type="predicted"/>
<protein>
    <submittedName>
        <fullName evidence="1">Uncharacterized protein</fullName>
    </submittedName>
</protein>
<organism evidence="1 2">
    <name type="scientific">Paenibacillus azoreducens</name>
    <dbReference type="NCBI Taxonomy" id="116718"/>
    <lineage>
        <taxon>Bacteria</taxon>
        <taxon>Bacillati</taxon>
        <taxon>Bacillota</taxon>
        <taxon>Bacilli</taxon>
        <taxon>Bacillales</taxon>
        <taxon>Paenibacillaceae</taxon>
        <taxon>Paenibacillus</taxon>
    </lineage>
</organism>
<comment type="caution">
    <text evidence="1">The sequence shown here is derived from an EMBL/GenBank/DDBJ whole genome shotgun (WGS) entry which is preliminary data.</text>
</comment>
<accession>A0A919YAF7</accession>
<evidence type="ECO:0000313" key="1">
    <source>
        <dbReference type="EMBL" id="GIO45240.1"/>
    </source>
</evidence>
<keyword evidence="2" id="KW-1185">Reference proteome</keyword>
<dbReference type="Proteomes" id="UP000682811">
    <property type="component" value="Unassembled WGS sequence"/>
</dbReference>